<dbReference type="Bgee" id="WBGene00018746">
    <property type="expression patterns" value="Expressed in embryo and 3 other cell types or tissues"/>
</dbReference>
<name>Q9TXT8_CAEEL</name>
<evidence type="ECO:0000313" key="5">
    <source>
        <dbReference type="WormBase" id="F53C3.2"/>
    </source>
</evidence>
<dbReference type="RefSeq" id="NP_494693.1">
    <property type="nucleotide sequence ID" value="NM_062292.3"/>
</dbReference>
<dbReference type="KEGG" id="cel:CELE_F53C3.2"/>
<accession>Q9TXT8</accession>
<dbReference type="OrthoDB" id="5909470at2759"/>
<keyword evidence="4" id="KW-1185">Reference proteome</keyword>
<dbReference type="InParanoid" id="Q9TXT8"/>
<dbReference type="InterPro" id="IPR053222">
    <property type="entry name" value="Zygotic_Embryogenesis-Asso"/>
</dbReference>
<dbReference type="PANTHER" id="PTHR22899">
    <property type="entry name" value="CYCLIN-RELATED F-BOX FAMILY"/>
    <property type="match status" value="1"/>
</dbReference>
<feature type="domain" description="Sdz-33 F-box" evidence="2">
    <location>
        <begin position="189"/>
        <end position="251"/>
    </location>
</feature>
<dbReference type="CTD" id="186158"/>
<dbReference type="UCSC" id="F53C3.2">
    <property type="organism name" value="c. elegans"/>
</dbReference>
<sequence length="324" mass="37220">MVPSFPFQRLPNKPFQNVLKSMSVGNLLSYSMCSEASKSHVTNLKVKINSFEINVTENVHLFVKSEHGPTFNFRTVTSANGNISDDVTPANENEKHRWYKKGFELRNWIEHFLSVLNHSKIDKLNFISQQGERSKNDYLRDSLEGFKVDCFTVQQCSESYQRSIFRNFSPINTFIICATGAESTKAISSALPHNLKDFGYVSRGATWNFSLDNLLLSNSRNLVVIEARFSFPDINMFLKHWLNGSNRRLTNAYFIYTTPLVSEDISKGLPFSIPSEAEISKLPSDLMEHRETMFQLKRKFDSTATIVLKQNNGKHVFNMFVEHF</sequence>
<evidence type="ECO:0000259" key="2">
    <source>
        <dbReference type="Pfam" id="PF07735"/>
    </source>
</evidence>
<dbReference type="PANTHER" id="PTHR22899:SF0">
    <property type="entry name" value="F-BOX ASSOCIATED DOMAIN-CONTAINING PROTEIN-RELATED"/>
    <property type="match status" value="1"/>
</dbReference>
<dbReference type="AlphaFoldDB" id="Q9TXT8"/>
<dbReference type="EMBL" id="BX284602">
    <property type="protein sequence ID" value="CCD67671.1"/>
    <property type="molecule type" value="Genomic_DNA"/>
</dbReference>
<reference evidence="3 4" key="1">
    <citation type="journal article" date="1998" name="Science">
        <title>Genome sequence of the nematode C. elegans: a platform for investigating biology.</title>
        <authorList>
            <consortium name="The C. elegans sequencing consortium"/>
            <person name="Sulson J.E."/>
            <person name="Waterston R."/>
        </authorList>
    </citation>
    <scope>NUCLEOTIDE SEQUENCE [LARGE SCALE GENOMIC DNA]</scope>
    <source>
        <strain evidence="3 4">Bristol N2</strain>
    </source>
</reference>
<dbReference type="InterPro" id="IPR001810">
    <property type="entry name" value="F-box_dom"/>
</dbReference>
<proteinExistence type="predicted"/>
<evidence type="ECO:0000259" key="1">
    <source>
        <dbReference type="Pfam" id="PF00646"/>
    </source>
</evidence>
<protein>
    <submittedName>
        <fullName evidence="3">F-box associated domain-containing protein</fullName>
    </submittedName>
</protein>
<dbReference type="PIR" id="E88115">
    <property type="entry name" value="E88115"/>
</dbReference>
<feature type="domain" description="F-box" evidence="1">
    <location>
        <begin position="7"/>
        <end position="48"/>
    </location>
</feature>
<dbReference type="PaxDb" id="6239-F53C3.2"/>
<gene>
    <name evidence="3 5" type="primary">fbxb-103</name>
    <name evidence="3" type="ORF">CELE_F53C3.2</name>
    <name evidence="5" type="ORF">F53C3.2</name>
</gene>
<dbReference type="Proteomes" id="UP000001940">
    <property type="component" value="Chromosome II"/>
</dbReference>
<dbReference type="GeneID" id="186158"/>
<dbReference type="Pfam" id="PF07735">
    <property type="entry name" value="FBA_2"/>
    <property type="match status" value="1"/>
</dbReference>
<dbReference type="InterPro" id="IPR012885">
    <property type="entry name" value="F-box_Sdz-33"/>
</dbReference>
<organism evidence="3 4">
    <name type="scientific">Caenorhabditis elegans</name>
    <dbReference type="NCBI Taxonomy" id="6239"/>
    <lineage>
        <taxon>Eukaryota</taxon>
        <taxon>Metazoa</taxon>
        <taxon>Ecdysozoa</taxon>
        <taxon>Nematoda</taxon>
        <taxon>Chromadorea</taxon>
        <taxon>Rhabditida</taxon>
        <taxon>Rhabditina</taxon>
        <taxon>Rhabditomorpha</taxon>
        <taxon>Rhabditoidea</taxon>
        <taxon>Rhabditidae</taxon>
        <taxon>Peloderinae</taxon>
        <taxon>Caenorhabditis</taxon>
    </lineage>
</organism>
<dbReference type="FunCoup" id="Q9TXT8">
    <property type="interactions" value="1522"/>
</dbReference>
<dbReference type="HOGENOM" id="CLU_028840_1_3_1"/>
<dbReference type="STRING" id="6239.F53C3.2.1"/>
<dbReference type="AGR" id="WB:WBGene00018746"/>
<dbReference type="WormBase" id="F53C3.2">
    <property type="protein sequence ID" value="CE19440"/>
    <property type="gene ID" value="WBGene00018746"/>
    <property type="gene designation" value="fbxb-103"/>
</dbReference>
<dbReference type="Pfam" id="PF00646">
    <property type="entry name" value="F-box"/>
    <property type="match status" value="1"/>
</dbReference>
<dbReference type="OMA" id="WIRGANP"/>
<evidence type="ECO:0000313" key="3">
    <source>
        <dbReference type="EMBL" id="CCD67671.1"/>
    </source>
</evidence>
<dbReference type="PhylomeDB" id="Q9TXT8"/>
<evidence type="ECO:0000313" key="4">
    <source>
        <dbReference type="Proteomes" id="UP000001940"/>
    </source>
</evidence>